<gene>
    <name evidence="1" type="ORF">K7J14_14085</name>
</gene>
<keyword evidence="2" id="KW-1185">Reference proteome</keyword>
<name>A0AAE3ELU3_9SPIR</name>
<protein>
    <recommendedName>
        <fullName evidence="3">Cellobiose phosphorylase</fullName>
    </recommendedName>
</protein>
<sequence length="1107" mass="124759">MGNYDAMPPFFMTIVSASDIWNYIWSNGGLTAGRKHCDQAVFPYYTADKVSDGRTYTGSFTAIQVKTQDGTYHWEPFSEAANGLWSIERNLYKNHSGSKVYFEEVNNDLGLTFQYGWTSSDAYGLVRHSRIINNSGTEQTVTVLDGCRNILPSCVTADFQNNNSVLLDAYKRTDLDEDSGMAIFSITSIVSDKAEPSEGLLANIGWFSCEGDITLSPDAPDDFRKGKALNRDIVLKGQRPAYLIKRILALSPRGGTDSWYQVFDTSLEAGKIAEIKRKLKNRSVVLKDLENDIQKGVEQLISYIATADGLQNTADTETCIHHEANVLFNIMRGGIFADREGLSVEDFRSFAAVRNKKAGADIAQLTKNLPSNVSFRKLEETIAASNNPQAIRLFREYLPITFSRRHGDPSRPWNRFSIEIKDEKGNPKLNYQGNWRDIFQNWEALSLSWPEYTQNIIAKFLNATTADGYNPYRITREGIDWEIQEPENPWSNIGYWGDHQIIYLAKLMELQHRINPAALASDLDSPLYSSGNVPYRLKSHADILQNPRSTIIFDYDLHEKIMAAEKSEGTDARLLHAKDGSVALVSMTTKILTLILAKMASFVPGGGIWLNTQRPEWNDANNALAGYGLSMVTLYYLRRFLSFLQMLYTESGTEQFNISEETAVFYREIAQYYQKARPESLFETKARRTCVDTIGLLFEKQRKALYNSGYSENLQPVSKDEILKGIAAFISHIDASIAKNRRNDGLYHAYNTMEVREDGGIEVHNLDVMLEGQVAVLSSGSLSDDEAVNLCESLKKSPLFREDQYSYILYPNKELPRFLAKNQVSPSDAEGILLLKTLLDQGDSSIIYKDAAGECHFNPGFRNNKDLDKALSELGKKNAAATEEIIVRDRNKIMELYEQTFHHRSFTGRSGTFYAYEGLGSIYWHMVSKLMLAVQENYMRAKGPAKEKLARIYYDVRKGIGFNKTPQVYGAFPTDPYSHTPAGQGAKQPGMTGQVKEEILTRWGELGVQIDEGRIRFVPELLRKSEIRADNTIEFSWCAIPVTYRFTKTEDGGQSTESEFVLGRAAKIILKMADSSQTIDGDALSPEYSSEVFRHTGTIKAIEVHIR</sequence>
<dbReference type="AlphaFoldDB" id="A0AAE3ELU3"/>
<evidence type="ECO:0008006" key="3">
    <source>
        <dbReference type="Google" id="ProtNLM"/>
    </source>
</evidence>
<organism evidence="1 2">
    <name type="scientific">Teretinema zuelzerae</name>
    <dbReference type="NCBI Taxonomy" id="156"/>
    <lineage>
        <taxon>Bacteria</taxon>
        <taxon>Pseudomonadati</taxon>
        <taxon>Spirochaetota</taxon>
        <taxon>Spirochaetia</taxon>
        <taxon>Spirochaetales</taxon>
        <taxon>Treponemataceae</taxon>
        <taxon>Teretinema</taxon>
    </lineage>
</organism>
<evidence type="ECO:0000313" key="1">
    <source>
        <dbReference type="EMBL" id="MCD1655823.1"/>
    </source>
</evidence>
<dbReference type="Proteomes" id="UP001198163">
    <property type="component" value="Unassembled WGS sequence"/>
</dbReference>
<accession>A0AAE3ELU3</accession>
<comment type="caution">
    <text evidence="1">The sequence shown here is derived from an EMBL/GenBank/DDBJ whole genome shotgun (WGS) entry which is preliminary data.</text>
</comment>
<reference evidence="1" key="1">
    <citation type="submission" date="2021-08" db="EMBL/GenBank/DDBJ databases">
        <title>Comparative analyses of Brucepasteria parasyntrophica and Teretinema zuelzerae.</title>
        <authorList>
            <person name="Song Y."/>
            <person name="Brune A."/>
        </authorList>
    </citation>
    <scope>NUCLEOTIDE SEQUENCE</scope>
    <source>
        <strain evidence="1">DSM 1903</strain>
    </source>
</reference>
<proteinExistence type="predicted"/>
<evidence type="ECO:0000313" key="2">
    <source>
        <dbReference type="Proteomes" id="UP001198163"/>
    </source>
</evidence>
<dbReference type="EMBL" id="JAINWA010000003">
    <property type="protein sequence ID" value="MCD1655823.1"/>
    <property type="molecule type" value="Genomic_DNA"/>
</dbReference>